<reference evidence="3" key="1">
    <citation type="submission" date="2020-06" db="EMBL/GenBank/DDBJ databases">
        <authorList>
            <person name="Gonzalez-de la Fuente S."/>
            <person name="Peiro-Pastor R."/>
            <person name="Rastrojo A."/>
            <person name="Moreno J."/>
            <person name="Carrasco-Ramiro F."/>
            <person name="Requena JM."/>
            <person name="Aguado B."/>
        </authorList>
    </citation>
    <scope>NUCLEOTIDE SEQUENCE</scope>
</reference>
<evidence type="ECO:0000313" key="4">
    <source>
        <dbReference type="Proteomes" id="UP000255414"/>
    </source>
</evidence>
<evidence type="ECO:0000256" key="1">
    <source>
        <dbReference type="SAM" id="MobiDB-lite"/>
    </source>
</evidence>
<sequence length="308" mass="33200">MLLSAQGRPSRLLGSFRSFPLTSAALSVAARRCQARAHHLSKRSPLSSWSALRGTRGTPCAVLPTGRRWATNCETAAFEPNRGPMLVPRRTFHSAAASAAKPANEADDTAVVETVSASSATTLQRGESATARAATAAATGAAAAAESQNTDATGDQQPSKSTTAAAIATVATPAGQASMWRRAWRVFKSEGTDFSIFYLPFYGGTFVFFYFAFAMGLMRKEAILDYVLSWMGDRVDRAKLNARIAAWNSWANLGFAIAINELVEVARLPVVFALYYVMRPHSNHFARWLAGLARRMGRGKWTDGAAKV</sequence>
<proteinExistence type="predicted"/>
<gene>
    <name evidence="3" type="ORF">LINF_330031000</name>
</gene>
<dbReference type="EMBL" id="LR812966">
    <property type="protein sequence ID" value="CAC9533306.1"/>
    <property type="molecule type" value="Genomic_DNA"/>
</dbReference>
<dbReference type="Proteomes" id="UP000255414">
    <property type="component" value="Chromosome 33"/>
</dbReference>
<keyword evidence="2" id="KW-0812">Transmembrane</keyword>
<name>A0A6L0XY77_LEIIN</name>
<dbReference type="AlphaFoldDB" id="A0A6L0XY77"/>
<protein>
    <submittedName>
        <fullName evidence="3">Hypothetical_protein_-_conserved</fullName>
    </submittedName>
</protein>
<evidence type="ECO:0000256" key="2">
    <source>
        <dbReference type="SAM" id="Phobius"/>
    </source>
</evidence>
<keyword evidence="2" id="KW-0472">Membrane</keyword>
<feature type="transmembrane region" description="Helical" evidence="2">
    <location>
        <begin position="197"/>
        <end position="218"/>
    </location>
</feature>
<accession>A0A6L0XY77</accession>
<keyword evidence="2" id="KW-1133">Transmembrane helix</keyword>
<feature type="compositionally biased region" description="Polar residues" evidence="1">
    <location>
        <begin position="146"/>
        <end position="161"/>
    </location>
</feature>
<evidence type="ECO:0000313" key="3">
    <source>
        <dbReference type="EMBL" id="CAC9533306.1"/>
    </source>
</evidence>
<organism evidence="3 4">
    <name type="scientific">Leishmania infantum</name>
    <dbReference type="NCBI Taxonomy" id="5671"/>
    <lineage>
        <taxon>Eukaryota</taxon>
        <taxon>Discoba</taxon>
        <taxon>Euglenozoa</taxon>
        <taxon>Kinetoplastea</taxon>
        <taxon>Metakinetoplastina</taxon>
        <taxon>Trypanosomatida</taxon>
        <taxon>Trypanosomatidae</taxon>
        <taxon>Leishmaniinae</taxon>
        <taxon>Leishmania</taxon>
    </lineage>
</organism>
<feature type="region of interest" description="Disordered" evidence="1">
    <location>
        <begin position="142"/>
        <end position="163"/>
    </location>
</feature>